<gene>
    <name evidence="1" type="ORF">LACBIDRAFT_326653</name>
</gene>
<dbReference type="AlphaFoldDB" id="B0D9C7"/>
<dbReference type="Proteomes" id="UP000001194">
    <property type="component" value="Unassembled WGS sequence"/>
</dbReference>
<organism evidence="2">
    <name type="scientific">Laccaria bicolor (strain S238N-H82 / ATCC MYA-4686)</name>
    <name type="common">Bicoloured deceiver</name>
    <name type="synonym">Laccaria laccata var. bicolor</name>
    <dbReference type="NCBI Taxonomy" id="486041"/>
    <lineage>
        <taxon>Eukaryota</taxon>
        <taxon>Fungi</taxon>
        <taxon>Dikarya</taxon>
        <taxon>Basidiomycota</taxon>
        <taxon>Agaricomycotina</taxon>
        <taxon>Agaricomycetes</taxon>
        <taxon>Agaricomycetidae</taxon>
        <taxon>Agaricales</taxon>
        <taxon>Agaricineae</taxon>
        <taxon>Hydnangiaceae</taxon>
        <taxon>Laccaria</taxon>
    </lineage>
</organism>
<name>B0D9C7_LACBS</name>
<protein>
    <submittedName>
        <fullName evidence="1">Predicted protein</fullName>
    </submittedName>
</protein>
<sequence>MASMLHSMEELSIQKTQGELNKLKGRIEQKELDSFDEGEFFDFGMVTVTDSDAKDSRPDITVVHLVGGTIEQPTIEYVRSKTKGAEGVDEIMRLRTLLSQYAARAGIKIIHRCGLLIGEFKRSPPRGDADIVGVTEILEIQTEDVPDADEDTFNPTTGESWEGSLLALLSEAIEDTMRYCAVHFLIYPTAVEVIALASAGPFWKWATIRRGDVPEYEWLEEVPRTDEKNEKLRNDFGGHFGPEFFILATRQSDAEINKMRDVMFTLINQSHQEYPPSPTDLNFTLIPDEPKLQYQYQ</sequence>
<dbReference type="GeneID" id="6075848"/>
<dbReference type="RefSeq" id="XP_001880537.1">
    <property type="nucleotide sequence ID" value="XM_001880502.1"/>
</dbReference>
<accession>B0D9C7</accession>
<dbReference type="EMBL" id="DS547100">
    <property type="protein sequence ID" value="EDR09224.1"/>
    <property type="molecule type" value="Genomic_DNA"/>
</dbReference>
<dbReference type="OrthoDB" id="3049502at2759"/>
<proteinExistence type="predicted"/>
<dbReference type="KEGG" id="lbc:LACBIDRAFT_326653"/>
<evidence type="ECO:0000313" key="2">
    <source>
        <dbReference type="Proteomes" id="UP000001194"/>
    </source>
</evidence>
<reference evidence="1 2" key="1">
    <citation type="journal article" date="2008" name="Nature">
        <title>The genome of Laccaria bicolor provides insights into mycorrhizal symbiosis.</title>
        <authorList>
            <person name="Martin F."/>
            <person name="Aerts A."/>
            <person name="Ahren D."/>
            <person name="Brun A."/>
            <person name="Danchin E.G.J."/>
            <person name="Duchaussoy F."/>
            <person name="Gibon J."/>
            <person name="Kohler A."/>
            <person name="Lindquist E."/>
            <person name="Pereda V."/>
            <person name="Salamov A."/>
            <person name="Shapiro H.J."/>
            <person name="Wuyts J."/>
            <person name="Blaudez D."/>
            <person name="Buee M."/>
            <person name="Brokstein P."/>
            <person name="Canbaeck B."/>
            <person name="Cohen D."/>
            <person name="Courty P.E."/>
            <person name="Coutinho P.M."/>
            <person name="Delaruelle C."/>
            <person name="Detter J.C."/>
            <person name="Deveau A."/>
            <person name="DiFazio S."/>
            <person name="Duplessis S."/>
            <person name="Fraissinet-Tachet L."/>
            <person name="Lucic E."/>
            <person name="Frey-Klett P."/>
            <person name="Fourrey C."/>
            <person name="Feussner I."/>
            <person name="Gay G."/>
            <person name="Grimwood J."/>
            <person name="Hoegger P.J."/>
            <person name="Jain P."/>
            <person name="Kilaru S."/>
            <person name="Labbe J."/>
            <person name="Lin Y.C."/>
            <person name="Legue V."/>
            <person name="Le Tacon F."/>
            <person name="Marmeisse R."/>
            <person name="Melayah D."/>
            <person name="Montanini B."/>
            <person name="Muratet M."/>
            <person name="Nehls U."/>
            <person name="Niculita-Hirzel H."/>
            <person name="Oudot-Le Secq M.P."/>
            <person name="Peter M."/>
            <person name="Quesneville H."/>
            <person name="Rajashekar B."/>
            <person name="Reich M."/>
            <person name="Rouhier N."/>
            <person name="Schmutz J."/>
            <person name="Yin T."/>
            <person name="Chalot M."/>
            <person name="Henrissat B."/>
            <person name="Kuees U."/>
            <person name="Lucas S."/>
            <person name="Van de Peer Y."/>
            <person name="Podila G.K."/>
            <person name="Polle A."/>
            <person name="Pukkila P.J."/>
            <person name="Richardson P.M."/>
            <person name="Rouze P."/>
            <person name="Sanders I.R."/>
            <person name="Stajich J.E."/>
            <person name="Tunlid A."/>
            <person name="Tuskan G."/>
            <person name="Grigoriev I.V."/>
        </authorList>
    </citation>
    <scope>NUCLEOTIDE SEQUENCE [LARGE SCALE GENOMIC DNA]</scope>
    <source>
        <strain evidence="2">S238N-H82 / ATCC MYA-4686</strain>
    </source>
</reference>
<evidence type="ECO:0000313" key="1">
    <source>
        <dbReference type="EMBL" id="EDR09224.1"/>
    </source>
</evidence>
<keyword evidence="2" id="KW-1185">Reference proteome</keyword>
<dbReference type="InParanoid" id="B0D9C7"/>
<dbReference type="HOGENOM" id="CLU_937105_0_0_1"/>